<dbReference type="GeneID" id="92086216"/>
<name>A0ABR1WUA9_9PEZI</name>
<dbReference type="EMBL" id="JAQQWL010000002">
    <property type="protein sequence ID" value="KAK8086770.1"/>
    <property type="molecule type" value="Genomic_DNA"/>
</dbReference>
<reference evidence="2 3" key="1">
    <citation type="submission" date="2023-01" db="EMBL/GenBank/DDBJ databases">
        <title>Analysis of 21 Apiospora genomes using comparative genomics revels a genus with tremendous synthesis potential of carbohydrate active enzymes and secondary metabolites.</title>
        <authorList>
            <person name="Sorensen T."/>
        </authorList>
    </citation>
    <scope>NUCLEOTIDE SEQUENCE [LARGE SCALE GENOMIC DNA]</scope>
    <source>
        <strain evidence="2 3">CBS 135458</strain>
    </source>
</reference>
<evidence type="ECO:0008006" key="4">
    <source>
        <dbReference type="Google" id="ProtNLM"/>
    </source>
</evidence>
<evidence type="ECO:0000313" key="3">
    <source>
        <dbReference type="Proteomes" id="UP001480595"/>
    </source>
</evidence>
<dbReference type="RefSeq" id="XP_066721294.1">
    <property type="nucleotide sequence ID" value="XM_066853153.1"/>
</dbReference>
<evidence type="ECO:0000256" key="1">
    <source>
        <dbReference type="SAM" id="MobiDB-lite"/>
    </source>
</evidence>
<sequence>MPSTSPSPSPLKTPELLQSILLCVDEQTLLVSAQRVSRRWRDAIATSPRLQKTLFLQPDESAAAVRDARPNPFLSRAFPFFFDDLLTARRPGERGVVWAKSDVVTAQAPVLDQPRSTNPIIYQLPQWPRLWTKRHAFGHPTASWRRMLVHQPPVAVADVLLPMQGGMPLHWLQLEAAGQALRMQDLLLSVFRQFRVSYDGQDVTSSELDDRDGEGGEPPNTAGFRVVWHLQEPAYAKRRRAVEEALGGGDENHSTSRIAYHPILVIHDVDVGSVAPLDRHFKQLKEILFPL</sequence>
<proteinExistence type="predicted"/>
<accession>A0ABR1WUA9</accession>
<protein>
    <recommendedName>
        <fullName evidence="4">F-box domain-containing protein</fullName>
    </recommendedName>
</protein>
<dbReference type="InterPro" id="IPR036047">
    <property type="entry name" value="F-box-like_dom_sf"/>
</dbReference>
<evidence type="ECO:0000313" key="2">
    <source>
        <dbReference type="EMBL" id="KAK8086770.1"/>
    </source>
</evidence>
<dbReference type="Proteomes" id="UP001480595">
    <property type="component" value="Unassembled WGS sequence"/>
</dbReference>
<keyword evidence="3" id="KW-1185">Reference proteome</keyword>
<comment type="caution">
    <text evidence="2">The sequence shown here is derived from an EMBL/GenBank/DDBJ whole genome shotgun (WGS) entry which is preliminary data.</text>
</comment>
<dbReference type="CDD" id="cd09917">
    <property type="entry name" value="F-box_SF"/>
    <property type="match status" value="1"/>
</dbReference>
<gene>
    <name evidence="2" type="ORF">PG994_001744</name>
</gene>
<organism evidence="2 3">
    <name type="scientific">Apiospora phragmitis</name>
    <dbReference type="NCBI Taxonomy" id="2905665"/>
    <lineage>
        <taxon>Eukaryota</taxon>
        <taxon>Fungi</taxon>
        <taxon>Dikarya</taxon>
        <taxon>Ascomycota</taxon>
        <taxon>Pezizomycotina</taxon>
        <taxon>Sordariomycetes</taxon>
        <taxon>Xylariomycetidae</taxon>
        <taxon>Amphisphaeriales</taxon>
        <taxon>Apiosporaceae</taxon>
        <taxon>Apiospora</taxon>
    </lineage>
</organism>
<dbReference type="SUPFAM" id="SSF81383">
    <property type="entry name" value="F-box domain"/>
    <property type="match status" value="1"/>
</dbReference>
<feature type="region of interest" description="Disordered" evidence="1">
    <location>
        <begin position="203"/>
        <end position="222"/>
    </location>
</feature>